<evidence type="ECO:0000313" key="4">
    <source>
        <dbReference type="Proteomes" id="UP001320898"/>
    </source>
</evidence>
<feature type="transmembrane region" description="Helical" evidence="2">
    <location>
        <begin position="45"/>
        <end position="62"/>
    </location>
</feature>
<accession>A0AAW5QZ62</accession>
<keyword evidence="2" id="KW-0472">Membrane</keyword>
<feature type="transmembrane region" description="Helical" evidence="2">
    <location>
        <begin position="68"/>
        <end position="90"/>
    </location>
</feature>
<name>A0AAW5QZ62_9HYPH</name>
<dbReference type="RefSeq" id="WP_261615765.1">
    <property type="nucleotide sequence ID" value="NZ_JALIDZ010000004.1"/>
</dbReference>
<evidence type="ECO:0000256" key="2">
    <source>
        <dbReference type="SAM" id="Phobius"/>
    </source>
</evidence>
<dbReference type="Pfam" id="PF10947">
    <property type="entry name" value="DUF2628"/>
    <property type="match status" value="1"/>
</dbReference>
<proteinExistence type="predicted"/>
<gene>
    <name evidence="3" type="ORF">MUB46_10025</name>
</gene>
<organism evidence="3 4">
    <name type="scientific">Microbaculum marinisediminis</name>
    <dbReference type="NCBI Taxonomy" id="2931392"/>
    <lineage>
        <taxon>Bacteria</taxon>
        <taxon>Pseudomonadati</taxon>
        <taxon>Pseudomonadota</taxon>
        <taxon>Alphaproteobacteria</taxon>
        <taxon>Hyphomicrobiales</taxon>
        <taxon>Tepidamorphaceae</taxon>
        <taxon>Microbaculum</taxon>
    </lineage>
</organism>
<keyword evidence="2" id="KW-1133">Transmembrane helix</keyword>
<reference evidence="3 4" key="1">
    <citation type="submission" date="2022-04" db="EMBL/GenBank/DDBJ databases">
        <authorList>
            <person name="Ye Y.-Q."/>
            <person name="Du Z.-J."/>
        </authorList>
    </citation>
    <scope>NUCLEOTIDE SEQUENCE [LARGE SCALE GENOMIC DNA]</scope>
    <source>
        <strain evidence="3 4">A6E488</strain>
    </source>
</reference>
<feature type="transmembrane region" description="Helical" evidence="2">
    <location>
        <begin position="20"/>
        <end position="40"/>
    </location>
</feature>
<sequence>MKVYTVHEPPEGDGDSADRILFVKEGFCWPALFVPMLWLLWHRMWWVLLGWLAISTGLAVLGELVEEVAFIVGVASLLFSFWFALEANVLRRWSLGRKGWRMLGIAAGRDREEAEQSFFRRYLALKVARAPSRSAAPHLPPVPRPAASTTDRPVIGLFPQPE</sequence>
<dbReference type="AlphaFoldDB" id="A0AAW5QZ62"/>
<protein>
    <submittedName>
        <fullName evidence="3">DUF2628 domain-containing protein</fullName>
    </submittedName>
</protein>
<dbReference type="Proteomes" id="UP001320898">
    <property type="component" value="Unassembled WGS sequence"/>
</dbReference>
<comment type="caution">
    <text evidence="3">The sequence shown here is derived from an EMBL/GenBank/DDBJ whole genome shotgun (WGS) entry which is preliminary data.</text>
</comment>
<evidence type="ECO:0000256" key="1">
    <source>
        <dbReference type="SAM" id="MobiDB-lite"/>
    </source>
</evidence>
<evidence type="ECO:0000313" key="3">
    <source>
        <dbReference type="EMBL" id="MCT8972194.1"/>
    </source>
</evidence>
<feature type="region of interest" description="Disordered" evidence="1">
    <location>
        <begin position="133"/>
        <end position="153"/>
    </location>
</feature>
<keyword evidence="4" id="KW-1185">Reference proteome</keyword>
<dbReference type="EMBL" id="JALIDZ010000004">
    <property type="protein sequence ID" value="MCT8972194.1"/>
    <property type="molecule type" value="Genomic_DNA"/>
</dbReference>
<dbReference type="InterPro" id="IPR024399">
    <property type="entry name" value="DUF2628"/>
</dbReference>
<keyword evidence="2" id="KW-0812">Transmembrane</keyword>